<evidence type="ECO:0000313" key="1">
    <source>
        <dbReference type="EMBL" id="KAL0935773.1"/>
    </source>
</evidence>
<reference evidence="1 2" key="1">
    <citation type="journal article" date="2020" name="Phytopathology">
        <title>Genome Sequence Resources of Colletotrichum truncatum, C. plurivorum, C. musicola, and C. sojae: Four Species Pathogenic to Soybean (Glycine max).</title>
        <authorList>
            <person name="Rogerio F."/>
            <person name="Boufleur T.R."/>
            <person name="Ciampi-Guillardi M."/>
            <person name="Sukno S.A."/>
            <person name="Thon M.R."/>
            <person name="Massola Junior N.S."/>
            <person name="Baroncelli R."/>
        </authorList>
    </citation>
    <scope>NUCLEOTIDE SEQUENCE [LARGE SCALE GENOMIC DNA]</scope>
    <source>
        <strain evidence="1 2">CMES1059</strain>
    </source>
</reference>
<accession>A0ACC3YV23</accession>
<comment type="caution">
    <text evidence="1">The sequence shown here is derived from an EMBL/GenBank/DDBJ whole genome shotgun (WGS) entry which is preliminary data.</text>
</comment>
<evidence type="ECO:0000313" key="2">
    <source>
        <dbReference type="Proteomes" id="UP000805649"/>
    </source>
</evidence>
<keyword evidence="2" id="KW-1185">Reference proteome</keyword>
<organism evidence="1 2">
    <name type="scientific">Colletotrichum truncatum</name>
    <name type="common">Anthracnose fungus</name>
    <name type="synonym">Colletotrichum capsici</name>
    <dbReference type="NCBI Taxonomy" id="5467"/>
    <lineage>
        <taxon>Eukaryota</taxon>
        <taxon>Fungi</taxon>
        <taxon>Dikarya</taxon>
        <taxon>Ascomycota</taxon>
        <taxon>Pezizomycotina</taxon>
        <taxon>Sordariomycetes</taxon>
        <taxon>Hypocreomycetidae</taxon>
        <taxon>Glomerellales</taxon>
        <taxon>Glomerellaceae</taxon>
        <taxon>Colletotrichum</taxon>
        <taxon>Colletotrichum truncatum species complex</taxon>
    </lineage>
</organism>
<dbReference type="EMBL" id="VUJX02000006">
    <property type="protein sequence ID" value="KAL0935773.1"/>
    <property type="molecule type" value="Genomic_DNA"/>
</dbReference>
<dbReference type="Proteomes" id="UP000805649">
    <property type="component" value="Unassembled WGS sequence"/>
</dbReference>
<gene>
    <name evidence="1" type="ORF">CTRU02_210364</name>
</gene>
<sequence>MEILHSFYQNLPSLNPRTWGPAEFSIIVPLAVHWVVALMYESFDAFGLFQRYRLLQPDEFTKNKVTKLEVVRGVLVNQGIIIAVGWIGLALEPELNSQKPGDPFGITQEAIRGIEDTKAIVQSPILTSLAYSLVTVARIFAAMFVYDTWQFWVHLALHMKWAYKKIHLWHHLLNAPWSYAATYVHPFESFLLDALGPGLTCVVVGLTAWERVAVFTLSVLKTLDDHSGYRFPWDPIILFGGITGSDIVYHTVHHQSWGIKSNYALWFTFWDRTMGTIYRGPKSLNVTPQFAEFREVGKVAKSEHVE</sequence>
<proteinExistence type="predicted"/>
<name>A0ACC3YV23_COLTU</name>
<protein>
    <submittedName>
        <fullName evidence="1">Sphingolipid C4-hydroxylase SUR2</fullName>
    </submittedName>
</protein>